<evidence type="ECO:0000256" key="1">
    <source>
        <dbReference type="SAM" id="MobiDB-lite"/>
    </source>
</evidence>
<reference evidence="2 3" key="1">
    <citation type="submission" date="2022-11" db="EMBL/GenBank/DDBJ databases">
        <title>Mucor velutinosus strain NIH1002 WGS.</title>
        <authorList>
            <person name="Subramanian P."/>
            <person name="Mullikin J.C."/>
            <person name="Segre J.A."/>
            <person name="Zelazny A.M."/>
        </authorList>
    </citation>
    <scope>NUCLEOTIDE SEQUENCE [LARGE SCALE GENOMIC DNA]</scope>
    <source>
        <strain evidence="2 3">NIH1002</strain>
    </source>
</reference>
<feature type="region of interest" description="Disordered" evidence="1">
    <location>
        <begin position="441"/>
        <end position="460"/>
    </location>
</feature>
<dbReference type="GeneID" id="89947007"/>
<dbReference type="Proteomes" id="UP001304243">
    <property type="component" value="Unassembled WGS sequence"/>
</dbReference>
<evidence type="ECO:0000313" key="3">
    <source>
        <dbReference type="Proteomes" id="UP001304243"/>
    </source>
</evidence>
<feature type="region of interest" description="Disordered" evidence="1">
    <location>
        <begin position="799"/>
        <end position="826"/>
    </location>
</feature>
<dbReference type="EMBL" id="JASEJX010000021">
    <property type="protein sequence ID" value="KAK4512602.1"/>
    <property type="molecule type" value="Genomic_DNA"/>
</dbReference>
<accession>A0AAN7HYU7</accession>
<comment type="caution">
    <text evidence="2">The sequence shown here is derived from an EMBL/GenBank/DDBJ whole genome shotgun (WGS) entry which is preliminary data.</text>
</comment>
<evidence type="ECO:0000313" key="2">
    <source>
        <dbReference type="EMBL" id="KAK4512602.1"/>
    </source>
</evidence>
<dbReference type="RefSeq" id="XP_064679268.1">
    <property type="nucleotide sequence ID" value="XM_064822668.1"/>
</dbReference>
<dbReference type="AlphaFoldDB" id="A0AAN7HYU7"/>
<name>A0AAN7HYU7_9FUNG</name>
<protein>
    <submittedName>
        <fullName evidence="2">Uncharacterized protein</fullName>
    </submittedName>
</protein>
<keyword evidence="3" id="KW-1185">Reference proteome</keyword>
<feature type="compositionally biased region" description="Low complexity" evidence="1">
    <location>
        <begin position="445"/>
        <end position="460"/>
    </location>
</feature>
<proteinExistence type="predicted"/>
<organism evidence="2 3">
    <name type="scientific">Mucor velutinosus</name>
    <dbReference type="NCBI Taxonomy" id="708070"/>
    <lineage>
        <taxon>Eukaryota</taxon>
        <taxon>Fungi</taxon>
        <taxon>Fungi incertae sedis</taxon>
        <taxon>Mucoromycota</taxon>
        <taxon>Mucoromycotina</taxon>
        <taxon>Mucoromycetes</taxon>
        <taxon>Mucorales</taxon>
        <taxon>Mucorineae</taxon>
        <taxon>Mucoraceae</taxon>
        <taxon>Mucor</taxon>
    </lineage>
</organism>
<sequence>MREIIENKARPIIDKPSKLDVLKKVLLSVKRLPLGVITTAEKICQCAKDELKNHLKYYGTKQNVQYFQEYVKDHFDAIVVFLQLQASTSTFTGESASIPATPVIAPSDSVAFLHRDLSGMDMASDMSSVSGAPSRAAMSSISHNPSDISMVEAPPENVGYRTCTVSFKSLLRKGVSSDLVESFLQKLNTALHNVSDYVTDLQLVVYALMLSMKYSQFVAPGYNIKTDVTTSALPLPSNALKSTDFCNGVKGLLQSRHIDYLHTALFGQRGTKISHPTFAALSSANAPILGAIVRDTPQPANELMMVTRGLYKTNLENMWASNKVFNKSLNKLLEILLRVHLAPKRESHYWELQQTKAKKQPKQVVKSIRNSFHNAIRSEKYKLQKYQRKAQDKPEDNNWAKRARNSQERITHMYADAKRPVKAVSTSGTTFDQAVVSASGSGSFTTAVSTPTDPSSTSDAVAASNASFDIDSADMPIDELLPLSELIDEEDDQEEEEDTRDLPRRRIMILKTTLRNLLVRQAGKSITHTQLKKERPISRKKRIACACFWETYVEPLPESYRMRAEDIDFGSGQSMRRKITLKDKKTTEEGKRVQEIEQQLPRSSVFRAKEVEGVMSNLDAHRSNGQALRTFYHSKKQNTLSNKTEHIDRRFRSRFASRKRSFCAGVRPQTSLVMFIGDRGLCVGSRLKGHLKYGGKWKPRLHSSVATVHTTNEHKTSQTCMYCFGPTSHPTQTIRAKDGKTKARSIHGAFLCLNSACVSVLNHRAIQGRDRTSALAIAVFGLSSLPYSGSHCRYSTQNPANPTLALSPRPPLSATETRYGTAAVLH</sequence>
<gene>
    <name evidence="2" type="ORF">ATC70_003305</name>
</gene>